<organism evidence="6 7">
    <name type="scientific">Setaria viridis</name>
    <name type="common">Green bristlegrass</name>
    <name type="synonym">Setaria italica subsp. viridis</name>
    <dbReference type="NCBI Taxonomy" id="4556"/>
    <lineage>
        <taxon>Eukaryota</taxon>
        <taxon>Viridiplantae</taxon>
        <taxon>Streptophyta</taxon>
        <taxon>Embryophyta</taxon>
        <taxon>Tracheophyta</taxon>
        <taxon>Spermatophyta</taxon>
        <taxon>Magnoliopsida</taxon>
        <taxon>Liliopsida</taxon>
        <taxon>Poales</taxon>
        <taxon>Poaceae</taxon>
        <taxon>PACMAD clade</taxon>
        <taxon>Panicoideae</taxon>
        <taxon>Panicodae</taxon>
        <taxon>Paniceae</taxon>
        <taxon>Cenchrinae</taxon>
        <taxon>Setaria</taxon>
    </lineage>
</organism>
<evidence type="ECO:0000313" key="7">
    <source>
        <dbReference type="Proteomes" id="UP000298652"/>
    </source>
</evidence>
<dbReference type="Pfam" id="PF16656">
    <property type="entry name" value="Pur_ac_phosph_N"/>
    <property type="match status" value="1"/>
</dbReference>
<evidence type="ECO:0000256" key="3">
    <source>
        <dbReference type="RuleBase" id="RU361203"/>
    </source>
</evidence>
<dbReference type="OMA" id="MPHRESG"/>
<name>A0A4U6THS4_SETVI</name>
<dbReference type="Gene3D" id="3.60.21.10">
    <property type="match status" value="2"/>
</dbReference>
<dbReference type="SUPFAM" id="SSF49363">
    <property type="entry name" value="Purple acid phosphatase, N-terminal domain"/>
    <property type="match status" value="1"/>
</dbReference>
<dbReference type="Pfam" id="PF00149">
    <property type="entry name" value="Metallophos"/>
    <property type="match status" value="1"/>
</dbReference>
<evidence type="ECO:0000259" key="5">
    <source>
        <dbReference type="Pfam" id="PF16656"/>
    </source>
</evidence>
<evidence type="ECO:0000313" key="6">
    <source>
        <dbReference type="EMBL" id="TKW00435.1"/>
    </source>
</evidence>
<evidence type="ECO:0000256" key="2">
    <source>
        <dbReference type="ARBA" id="ARBA00022729"/>
    </source>
</evidence>
<dbReference type="PANTHER" id="PTHR22953:SF108">
    <property type="entry name" value="PURPLE ACID PHOSPHATASE"/>
    <property type="match status" value="1"/>
</dbReference>
<reference evidence="6" key="1">
    <citation type="submission" date="2019-03" db="EMBL/GenBank/DDBJ databases">
        <title>WGS assembly of Setaria viridis.</title>
        <authorList>
            <person name="Huang P."/>
            <person name="Jenkins J."/>
            <person name="Grimwood J."/>
            <person name="Barry K."/>
            <person name="Healey A."/>
            <person name="Mamidi S."/>
            <person name="Sreedasyam A."/>
            <person name="Shu S."/>
            <person name="Feldman M."/>
            <person name="Wu J."/>
            <person name="Yu Y."/>
            <person name="Chen C."/>
            <person name="Johnson J."/>
            <person name="Rokhsar D."/>
            <person name="Baxter I."/>
            <person name="Schmutz J."/>
            <person name="Brutnell T."/>
            <person name="Kellogg E."/>
        </authorList>
    </citation>
    <scope>NUCLEOTIDE SEQUENCE [LARGE SCALE GENOMIC DNA]</scope>
</reference>
<evidence type="ECO:0000256" key="1">
    <source>
        <dbReference type="ARBA" id="ARBA00008723"/>
    </source>
</evidence>
<dbReference type="InterPro" id="IPR039331">
    <property type="entry name" value="PAPs-like"/>
</dbReference>
<keyword evidence="2" id="KW-0732">Signal</keyword>
<dbReference type="EMBL" id="CM016559">
    <property type="protein sequence ID" value="TKW00435.1"/>
    <property type="molecule type" value="Genomic_DNA"/>
</dbReference>
<dbReference type="Gene3D" id="2.60.40.380">
    <property type="entry name" value="Purple acid phosphatase-like, N-terminal"/>
    <property type="match status" value="1"/>
</dbReference>
<accession>A0A4U6THS4</accession>
<gene>
    <name evidence="6" type="ORF">SEVIR_8G108300v2</name>
</gene>
<sequence length="376" mass="41852">MRSQMLPSVVPSDEEYVRPLVPMQHDKPASHPQKVHISAVGTLGMGITWVTDDWSAPSVAEYRTSPGKYSASEMGYCTTYQYLSNAIHHMMIGPLEPSTTYYYLGAPPPPPTTGSATRYGMAGDELSLRTPPANLPIEFAIINDIGQTKWTASTLSQIGAAGDHNMLLLPSDLSYVDMQQPLWDSWGRLVQPLVSAQPWMVTEGNHVKETLREPPDYATPCRIVAYDARWCMPHRESGSHSNPNLSYSFDATGSGAHIIMLGSDANSGEGSEQREWLRRDHGCTNYAHQGEGEGMRKTMESLLYEACVDVIFASHVHAYERFDLVPVTFWPGINVSISIGPNSYFGHGRLRIVDERRAVWTWHRNDDEHATVSDEV</sequence>
<dbReference type="InterPro" id="IPR015914">
    <property type="entry name" value="PAPs_N"/>
</dbReference>
<dbReference type="EC" id="3.1.3.2" evidence="3"/>
<comment type="catalytic activity">
    <reaction evidence="3">
        <text>a phosphate monoester + H2O = an alcohol + phosphate</text>
        <dbReference type="Rhea" id="RHEA:15017"/>
        <dbReference type="ChEBI" id="CHEBI:15377"/>
        <dbReference type="ChEBI" id="CHEBI:30879"/>
        <dbReference type="ChEBI" id="CHEBI:43474"/>
        <dbReference type="ChEBI" id="CHEBI:67140"/>
        <dbReference type="EC" id="3.1.3.2"/>
    </reaction>
</comment>
<dbReference type="GO" id="GO:0003993">
    <property type="term" value="F:acid phosphatase activity"/>
    <property type="evidence" value="ECO:0007669"/>
    <property type="project" value="UniProtKB-EC"/>
</dbReference>
<protein>
    <recommendedName>
        <fullName evidence="3">Purple acid phosphatase</fullName>
        <ecNumber evidence="3">3.1.3.2</ecNumber>
    </recommendedName>
</protein>
<proteinExistence type="inferred from homology"/>
<dbReference type="Proteomes" id="UP000298652">
    <property type="component" value="Chromosome 8"/>
</dbReference>
<dbReference type="InterPro" id="IPR029052">
    <property type="entry name" value="Metallo-depent_PP-like"/>
</dbReference>
<dbReference type="InterPro" id="IPR004843">
    <property type="entry name" value="Calcineurin-like_PHP"/>
</dbReference>
<keyword evidence="3" id="KW-0378">Hydrolase</keyword>
<dbReference type="SUPFAM" id="SSF56300">
    <property type="entry name" value="Metallo-dependent phosphatases"/>
    <property type="match status" value="1"/>
</dbReference>
<dbReference type="PANTHER" id="PTHR22953">
    <property type="entry name" value="ACID PHOSPHATASE RELATED"/>
    <property type="match status" value="1"/>
</dbReference>
<comment type="similarity">
    <text evidence="1 3">Belongs to the metallophosphoesterase superfamily. Purple acid phosphatase family.</text>
</comment>
<feature type="domain" description="Purple acid phosphatase N-terminal" evidence="5">
    <location>
        <begin position="32"/>
        <end position="103"/>
    </location>
</feature>
<feature type="domain" description="Calcineurin-like phosphoesterase" evidence="4">
    <location>
        <begin position="139"/>
        <end position="319"/>
    </location>
</feature>
<dbReference type="GO" id="GO:0046872">
    <property type="term" value="F:metal ion binding"/>
    <property type="evidence" value="ECO:0007669"/>
    <property type="project" value="InterPro"/>
</dbReference>
<keyword evidence="7" id="KW-1185">Reference proteome</keyword>
<dbReference type="AlphaFoldDB" id="A0A4U6THS4"/>
<evidence type="ECO:0000259" key="4">
    <source>
        <dbReference type="Pfam" id="PF00149"/>
    </source>
</evidence>
<dbReference type="InterPro" id="IPR008963">
    <property type="entry name" value="Purple_acid_Pase-like_N"/>
</dbReference>
<dbReference type="Gramene" id="TKW00435">
    <property type="protein sequence ID" value="TKW00435"/>
    <property type="gene ID" value="SEVIR_8G108300v2"/>
</dbReference>